<reference evidence="1 2" key="1">
    <citation type="submission" date="2014-12" db="EMBL/GenBank/DDBJ databases">
        <title>Genome sequence of Flavobacterium beibuense RSKm HC5.</title>
        <authorList>
            <person name="Kim J.F."/>
            <person name="Song J.Y."/>
            <person name="Kwak M.-J."/>
            <person name="Lee S.-W."/>
        </authorList>
    </citation>
    <scope>NUCLEOTIDE SEQUENCE [LARGE SCALE GENOMIC DNA]</scope>
    <source>
        <strain evidence="1 2">RSKm HC5</strain>
    </source>
</reference>
<accession>A0A444W838</accession>
<protein>
    <submittedName>
        <fullName evidence="1">RHS repeat-associated core domain-containing protein</fullName>
    </submittedName>
</protein>
<dbReference type="Gene3D" id="2.180.10.10">
    <property type="entry name" value="RHS repeat-associated core"/>
    <property type="match status" value="1"/>
</dbReference>
<evidence type="ECO:0000313" key="2">
    <source>
        <dbReference type="Proteomes" id="UP000289775"/>
    </source>
</evidence>
<dbReference type="Proteomes" id="UP000289775">
    <property type="component" value="Unassembled WGS sequence"/>
</dbReference>
<sequence length="294" mass="32061">MSLIEYFTEPYKCKYNGKELQDELGLNMYDYGARNYDPALGRWFNVDPKAEAYTGWSPYNYVLNNPVRYVDPNGADVYLIIWGTSDGEIGHAGIAVDNYKTVNKKDKKGNDILDKNGKPVTERVKDGTVTYYDLWPGGSGADKSNFDKDVESSYGEAVTTLDELKNSDVTGSEGRPADGIIQLENTPSGDDLVTQTLQAFRNNNNSYNGINCNCSTYAADGIGMAAAAGSPLTNYRENIGKYSNVVTPNQLYKATASLPNATIIKDPGTKVEKKFIEGVSGGGAKQKTGEKKVN</sequence>
<dbReference type="InterPro" id="IPR022385">
    <property type="entry name" value="Rhs_assc_core"/>
</dbReference>
<dbReference type="NCBIfam" id="TIGR03696">
    <property type="entry name" value="Rhs_assc_core"/>
    <property type="match status" value="1"/>
</dbReference>
<evidence type="ECO:0000313" key="1">
    <source>
        <dbReference type="EMBL" id="RYJ42065.1"/>
    </source>
</evidence>
<dbReference type="RefSeq" id="WP_262708028.1">
    <property type="nucleotide sequence ID" value="NZ_JUIW01000008.1"/>
</dbReference>
<name>A0A444W838_9FLAO</name>
<organism evidence="1 2">
    <name type="scientific">Flavobacterium beibuense</name>
    <dbReference type="NCBI Taxonomy" id="657326"/>
    <lineage>
        <taxon>Bacteria</taxon>
        <taxon>Pseudomonadati</taxon>
        <taxon>Bacteroidota</taxon>
        <taxon>Flavobacteriia</taxon>
        <taxon>Flavobacteriales</taxon>
        <taxon>Flavobacteriaceae</taxon>
        <taxon>Flavobacterium</taxon>
    </lineage>
</organism>
<dbReference type="EMBL" id="JUIW01000008">
    <property type="protein sequence ID" value="RYJ42065.1"/>
    <property type="molecule type" value="Genomic_DNA"/>
</dbReference>
<comment type="caution">
    <text evidence="1">The sequence shown here is derived from an EMBL/GenBank/DDBJ whole genome shotgun (WGS) entry which is preliminary data.</text>
</comment>
<gene>
    <name evidence="1" type="ORF">NU09_2469</name>
</gene>
<proteinExistence type="predicted"/>
<dbReference type="AlphaFoldDB" id="A0A444W838"/>
<keyword evidence="2" id="KW-1185">Reference proteome</keyword>
<dbReference type="InterPro" id="IPR050708">
    <property type="entry name" value="T6SS_VgrG/RHS"/>
</dbReference>
<dbReference type="PANTHER" id="PTHR32305">
    <property type="match status" value="1"/>
</dbReference>
<dbReference type="PANTHER" id="PTHR32305:SF15">
    <property type="entry name" value="PROTEIN RHSA-RELATED"/>
    <property type="match status" value="1"/>
</dbReference>